<feature type="chain" id="PRO_5046788974" evidence="1">
    <location>
        <begin position="29"/>
        <end position="175"/>
    </location>
</feature>
<proteinExistence type="predicted"/>
<feature type="signal peptide" evidence="1">
    <location>
        <begin position="1"/>
        <end position="28"/>
    </location>
</feature>
<evidence type="ECO:0000313" key="2">
    <source>
        <dbReference type="EMBL" id="MEQ2507403.1"/>
    </source>
</evidence>
<accession>A0ABV1FW77</accession>
<gene>
    <name evidence="2" type="ORF">AAAT87_03790</name>
</gene>
<comment type="caution">
    <text evidence="2">The sequence shown here is derived from an EMBL/GenBank/DDBJ whole genome shotgun (WGS) entry which is preliminary data.</text>
</comment>
<name>A0ABV1FW77_9BACT</name>
<evidence type="ECO:0000313" key="3">
    <source>
        <dbReference type="Proteomes" id="UP001465717"/>
    </source>
</evidence>
<reference evidence="2 3" key="1">
    <citation type="submission" date="2024-04" db="EMBL/GenBank/DDBJ databases">
        <title>Human intestinal bacterial collection.</title>
        <authorList>
            <person name="Pauvert C."/>
            <person name="Hitch T.C.A."/>
            <person name="Clavel T."/>
        </authorList>
    </citation>
    <scope>NUCLEOTIDE SEQUENCE [LARGE SCALE GENOMIC DNA]</scope>
    <source>
        <strain evidence="2 3">CLA-AA-H174</strain>
    </source>
</reference>
<protein>
    <submittedName>
        <fullName evidence="2">Uncharacterized protein</fullName>
    </submittedName>
</protein>
<sequence length="175" mass="19837">MKKYYVTILKKSLWMMIPALLFSLSSKAQNQGSHLMVAVGGAYPRTLETTLSYERETLYHNAWEYFATCTIQYDEDPEAGHITRTSFWHNYNTWGVGAAYKPCVTRGRNHHGSLRVGASAGSDLNKAIGAVHVGYEHTYNLYDGWSFFFSVKEDITIRGKERFKTGVNLGLKIPL</sequence>
<dbReference type="EMBL" id="JBBNGE010000008">
    <property type="protein sequence ID" value="MEQ2507403.1"/>
    <property type="molecule type" value="Genomic_DNA"/>
</dbReference>
<organism evidence="2 3">
    <name type="scientific">Segatella sinensis</name>
    <dbReference type="NCBI Taxonomy" id="3085167"/>
    <lineage>
        <taxon>Bacteria</taxon>
        <taxon>Pseudomonadati</taxon>
        <taxon>Bacteroidota</taxon>
        <taxon>Bacteroidia</taxon>
        <taxon>Bacteroidales</taxon>
        <taxon>Prevotellaceae</taxon>
        <taxon>Segatella</taxon>
    </lineage>
</organism>
<keyword evidence="1" id="KW-0732">Signal</keyword>
<dbReference type="Proteomes" id="UP001465717">
    <property type="component" value="Unassembled WGS sequence"/>
</dbReference>
<dbReference type="RefSeq" id="WP_349225679.1">
    <property type="nucleotide sequence ID" value="NZ_JBBNFG020000004.1"/>
</dbReference>
<keyword evidence="3" id="KW-1185">Reference proteome</keyword>
<evidence type="ECO:0000256" key="1">
    <source>
        <dbReference type="SAM" id="SignalP"/>
    </source>
</evidence>